<proteinExistence type="predicted"/>
<sequence length="108" mass="12168">MRAFFFHLYKMIGHIVCAAGSFLSMSLVRILKMTWIVAPAAYQKGPETTNPILIGHIRRLKNCGPGTLRNKDGRCYTCFRLSTSSIEVFGVILGSHKLCIQLNQQDHE</sequence>
<protein>
    <submittedName>
        <fullName evidence="1">Uncharacterized protein</fullName>
    </submittedName>
</protein>
<accession>A0A7S3PNN3</accession>
<gene>
    <name evidence="1" type="ORF">ASTO00021_LOCUS15179</name>
</gene>
<reference evidence="1" key="1">
    <citation type="submission" date="2021-01" db="EMBL/GenBank/DDBJ databases">
        <authorList>
            <person name="Corre E."/>
            <person name="Pelletier E."/>
            <person name="Niang G."/>
            <person name="Scheremetjew M."/>
            <person name="Finn R."/>
            <person name="Kale V."/>
            <person name="Holt S."/>
            <person name="Cochrane G."/>
            <person name="Meng A."/>
            <person name="Brown T."/>
            <person name="Cohen L."/>
        </authorList>
    </citation>
    <scope>NUCLEOTIDE SEQUENCE</scope>
    <source>
        <strain evidence="1">GSBS06</strain>
    </source>
</reference>
<dbReference type="EMBL" id="HBIN01019901">
    <property type="protein sequence ID" value="CAE0445151.1"/>
    <property type="molecule type" value="Transcribed_RNA"/>
</dbReference>
<organism evidence="1">
    <name type="scientific">Aplanochytrium stocchinoi</name>
    <dbReference type="NCBI Taxonomy" id="215587"/>
    <lineage>
        <taxon>Eukaryota</taxon>
        <taxon>Sar</taxon>
        <taxon>Stramenopiles</taxon>
        <taxon>Bigyra</taxon>
        <taxon>Labyrinthulomycetes</taxon>
        <taxon>Thraustochytrida</taxon>
        <taxon>Thraustochytriidae</taxon>
        <taxon>Aplanochytrium</taxon>
    </lineage>
</organism>
<dbReference type="AlphaFoldDB" id="A0A7S3PNN3"/>
<name>A0A7S3PNN3_9STRA</name>
<evidence type="ECO:0000313" key="1">
    <source>
        <dbReference type="EMBL" id="CAE0445151.1"/>
    </source>
</evidence>